<evidence type="ECO:0000256" key="3">
    <source>
        <dbReference type="SAM" id="MobiDB-lite"/>
    </source>
</evidence>
<comment type="caution">
    <text evidence="5">The sequence shown here is derived from an EMBL/GenBank/DDBJ whole genome shotgun (WGS) entry which is preliminary data.</text>
</comment>
<dbReference type="VEuPathDB" id="TrichDB:TRFO_34814"/>
<keyword evidence="1 2" id="KW-0175">Coiled coil</keyword>
<dbReference type="PANTHER" id="PTHR21694:SF18">
    <property type="entry name" value="COILED-COIL DOMAIN-CONTAINING PROTEIN 63"/>
    <property type="match status" value="1"/>
</dbReference>
<evidence type="ECO:0000313" key="5">
    <source>
        <dbReference type="EMBL" id="OHS98863.1"/>
    </source>
</evidence>
<dbReference type="GeneID" id="94844593"/>
<dbReference type="AlphaFoldDB" id="A0A1J4JKE1"/>
<dbReference type="InterPro" id="IPR049258">
    <property type="entry name" value="ODAD1_CC"/>
</dbReference>
<dbReference type="RefSeq" id="XP_068352000.1">
    <property type="nucleotide sequence ID" value="XM_068509889.1"/>
</dbReference>
<dbReference type="OrthoDB" id="6766775at2759"/>
<feature type="compositionally biased region" description="Low complexity" evidence="3">
    <location>
        <begin position="152"/>
        <end position="167"/>
    </location>
</feature>
<sequence>MNAYQKKLRMLKKPQSALTNKYKHKRQKNFKNPTLNFDFEDNDASNAQNLEEIAHLETQKKILSNKLTQLSADYAIEDQKRKKLEDEVAKARKNATNSFYHPTETEESQSRIRAMEMRLEKAQIQFNSNLQKLSTLRNKLTAARKSKLMEQSQMDLSDMNDNSNLDQTSETDSQDTHELTQSEKDEIANYLRYSEHMNSSPSSSRKISSALASTLPSQQAMTPQITEIVQQTETCQATINRILEITKMKDISQLLTETEQLEKENKRLYTSIIENTQAKEDISEEIKLLETQYHDLVAHRNSSEEEQRKEIQKITTELTKVQLELQNVEIKRSQEEAVFAPVYNELEQLFNVLECSWEDSPDEKTTVTATNAMFALSAIEATIAELMNDPVAKLKVLNQLKKIQDAEKSMEDEDQKLEELAE</sequence>
<evidence type="ECO:0000256" key="2">
    <source>
        <dbReference type="SAM" id="Coils"/>
    </source>
</evidence>
<organism evidence="5 6">
    <name type="scientific">Tritrichomonas foetus</name>
    <dbReference type="NCBI Taxonomy" id="1144522"/>
    <lineage>
        <taxon>Eukaryota</taxon>
        <taxon>Metamonada</taxon>
        <taxon>Parabasalia</taxon>
        <taxon>Tritrichomonadida</taxon>
        <taxon>Tritrichomonadidae</taxon>
        <taxon>Tritrichomonas</taxon>
    </lineage>
</organism>
<accession>A0A1J4JKE1</accession>
<protein>
    <recommendedName>
        <fullName evidence="4">ODAD1 central coiled coil region domain-containing protein</fullName>
    </recommendedName>
</protein>
<dbReference type="Proteomes" id="UP000179807">
    <property type="component" value="Unassembled WGS sequence"/>
</dbReference>
<name>A0A1J4JKE1_9EUKA</name>
<evidence type="ECO:0000313" key="6">
    <source>
        <dbReference type="Proteomes" id="UP000179807"/>
    </source>
</evidence>
<gene>
    <name evidence="5" type="ORF">TRFO_34814</name>
</gene>
<feature type="coiled-coil region" evidence="2">
    <location>
        <begin position="304"/>
        <end position="331"/>
    </location>
</feature>
<feature type="domain" description="ODAD1 central coiled coil region" evidence="4">
    <location>
        <begin position="229"/>
        <end position="356"/>
    </location>
</feature>
<proteinExistence type="predicted"/>
<keyword evidence="6" id="KW-1185">Reference proteome</keyword>
<dbReference type="PANTHER" id="PTHR21694">
    <property type="entry name" value="COILED-COIL DOMAIN-CONTAINING PROTEIN 63"/>
    <property type="match status" value="1"/>
</dbReference>
<dbReference type="Pfam" id="PF21773">
    <property type="entry name" value="ODAD1_CC"/>
    <property type="match status" value="1"/>
</dbReference>
<feature type="coiled-coil region" evidence="2">
    <location>
        <begin position="46"/>
        <end position="125"/>
    </location>
</feature>
<feature type="region of interest" description="Disordered" evidence="3">
    <location>
        <begin position="146"/>
        <end position="181"/>
    </location>
</feature>
<reference evidence="5" key="1">
    <citation type="submission" date="2016-10" db="EMBL/GenBank/DDBJ databases">
        <authorList>
            <person name="Benchimol M."/>
            <person name="Almeida L.G."/>
            <person name="Vasconcelos A.T."/>
            <person name="Perreira-Neves A."/>
            <person name="Rosa I.A."/>
            <person name="Tasca T."/>
            <person name="Bogo M.R."/>
            <person name="de Souza W."/>
        </authorList>
    </citation>
    <scope>NUCLEOTIDE SEQUENCE [LARGE SCALE GENOMIC DNA]</scope>
    <source>
        <strain evidence="5">K</strain>
    </source>
</reference>
<evidence type="ECO:0000256" key="1">
    <source>
        <dbReference type="ARBA" id="ARBA00023054"/>
    </source>
</evidence>
<dbReference type="EMBL" id="MLAK01001036">
    <property type="protein sequence ID" value="OHS98863.1"/>
    <property type="molecule type" value="Genomic_DNA"/>
</dbReference>
<dbReference type="InterPro" id="IPR051876">
    <property type="entry name" value="ODA-DC/CCD"/>
</dbReference>
<evidence type="ECO:0000259" key="4">
    <source>
        <dbReference type="Pfam" id="PF21773"/>
    </source>
</evidence>